<name>A0AAC9GHP9_9FLAO</name>
<evidence type="ECO:0000313" key="2">
    <source>
        <dbReference type="EMBL" id="AOC94740.1"/>
    </source>
</evidence>
<dbReference type="KEGG" id="fjg:BB050_01614"/>
<organism evidence="2 3">
    <name type="scientific">Flavobacterium anhuiense</name>
    <dbReference type="NCBI Taxonomy" id="459526"/>
    <lineage>
        <taxon>Bacteria</taxon>
        <taxon>Pseudomonadati</taxon>
        <taxon>Bacteroidota</taxon>
        <taxon>Flavobacteriia</taxon>
        <taxon>Flavobacteriales</taxon>
        <taxon>Flavobacteriaceae</taxon>
        <taxon>Flavobacterium</taxon>
    </lineage>
</organism>
<gene>
    <name evidence="2" type="ORF">BB050_01614</name>
</gene>
<dbReference type="EMBL" id="CP016907">
    <property type="protein sequence ID" value="AOC94740.1"/>
    <property type="molecule type" value="Genomic_DNA"/>
</dbReference>
<keyword evidence="1" id="KW-0472">Membrane</keyword>
<keyword evidence="1" id="KW-1133">Transmembrane helix</keyword>
<accession>A0AAC9GHP9</accession>
<keyword evidence="1" id="KW-0812">Transmembrane</keyword>
<protein>
    <submittedName>
        <fullName evidence="2">Uncharacterized protein</fullName>
    </submittedName>
</protein>
<dbReference type="Proteomes" id="UP000093276">
    <property type="component" value="Chromosome"/>
</dbReference>
<evidence type="ECO:0000256" key="1">
    <source>
        <dbReference type="SAM" id="Phobius"/>
    </source>
</evidence>
<sequence>MDKYIEDYNVPPYLFQVLNILFGLVVIYILYRLYKHFTRK</sequence>
<evidence type="ECO:0000313" key="3">
    <source>
        <dbReference type="Proteomes" id="UP000093276"/>
    </source>
</evidence>
<reference evidence="2 3" key="1">
    <citation type="submission" date="2016-08" db="EMBL/GenBank/DDBJ databases">
        <title>Complete genome sequence of Flavobacterium johnsoniae strain GSE09, a volatile-producing biocontrol agent isolated from cucumber (Cucumis sativus).</title>
        <authorList>
            <person name="Jeong J.-J."/>
            <person name="Oh J.Y."/>
            <person name="Jim Y.J."/>
            <person name="Sang M.K."/>
            <person name="Kim K.D."/>
        </authorList>
    </citation>
    <scope>NUCLEOTIDE SEQUENCE [LARGE SCALE GENOMIC DNA]</scope>
    <source>
        <strain evidence="2 3">GSE09</strain>
    </source>
</reference>
<proteinExistence type="predicted"/>
<feature type="transmembrane region" description="Helical" evidence="1">
    <location>
        <begin position="13"/>
        <end position="34"/>
    </location>
</feature>
<dbReference type="AlphaFoldDB" id="A0AAC9GHP9"/>